<feature type="compositionally biased region" description="Basic and acidic residues" evidence="4">
    <location>
        <begin position="371"/>
        <end position="409"/>
    </location>
</feature>
<dbReference type="Gene3D" id="1.10.10.60">
    <property type="entry name" value="Homeodomain-like"/>
    <property type="match status" value="1"/>
</dbReference>
<evidence type="ECO:0000313" key="6">
    <source>
        <dbReference type="EMBL" id="GGM66865.1"/>
    </source>
</evidence>
<dbReference type="Pfam" id="PF01965">
    <property type="entry name" value="DJ-1_PfpI"/>
    <property type="match status" value="1"/>
</dbReference>
<dbReference type="InterPro" id="IPR018060">
    <property type="entry name" value="HTH_AraC"/>
</dbReference>
<keyword evidence="7" id="KW-1185">Reference proteome</keyword>
<gene>
    <name evidence="6" type="ORF">GCM10011608_60200</name>
</gene>
<dbReference type="Pfam" id="PF12833">
    <property type="entry name" value="HTH_18"/>
    <property type="match status" value="1"/>
</dbReference>
<dbReference type="InterPro" id="IPR029062">
    <property type="entry name" value="Class_I_gatase-like"/>
</dbReference>
<evidence type="ECO:0000256" key="1">
    <source>
        <dbReference type="ARBA" id="ARBA00023015"/>
    </source>
</evidence>
<dbReference type="SMART" id="SM00342">
    <property type="entry name" value="HTH_ARAC"/>
    <property type="match status" value="1"/>
</dbReference>
<evidence type="ECO:0000256" key="3">
    <source>
        <dbReference type="ARBA" id="ARBA00023163"/>
    </source>
</evidence>
<dbReference type="EMBL" id="BMNB01000054">
    <property type="protein sequence ID" value="GGM66865.1"/>
    <property type="molecule type" value="Genomic_DNA"/>
</dbReference>
<dbReference type="PROSITE" id="PS00041">
    <property type="entry name" value="HTH_ARAC_FAMILY_1"/>
    <property type="match status" value="1"/>
</dbReference>
<keyword evidence="3" id="KW-0804">Transcription</keyword>
<dbReference type="InterPro" id="IPR009057">
    <property type="entry name" value="Homeodomain-like_sf"/>
</dbReference>
<evidence type="ECO:0000256" key="2">
    <source>
        <dbReference type="ARBA" id="ARBA00023125"/>
    </source>
</evidence>
<dbReference type="Gene3D" id="3.40.50.880">
    <property type="match status" value="1"/>
</dbReference>
<dbReference type="PROSITE" id="PS01124">
    <property type="entry name" value="HTH_ARAC_FAMILY_2"/>
    <property type="match status" value="1"/>
</dbReference>
<protein>
    <submittedName>
        <fullName evidence="6">AraC family transcriptional regulator</fullName>
    </submittedName>
</protein>
<dbReference type="RefSeq" id="WP_229706589.1">
    <property type="nucleotide sequence ID" value="NZ_BMNB01000054.1"/>
</dbReference>
<dbReference type="InterPro" id="IPR002818">
    <property type="entry name" value="DJ-1/PfpI"/>
</dbReference>
<dbReference type="PANTHER" id="PTHR43130:SF3">
    <property type="entry name" value="HTH-TYPE TRANSCRIPTIONAL REGULATOR RV1931C"/>
    <property type="match status" value="1"/>
</dbReference>
<dbReference type="GO" id="GO:0043565">
    <property type="term" value="F:sequence-specific DNA binding"/>
    <property type="evidence" value="ECO:0007669"/>
    <property type="project" value="InterPro"/>
</dbReference>
<evidence type="ECO:0000259" key="5">
    <source>
        <dbReference type="PROSITE" id="PS01124"/>
    </source>
</evidence>
<feature type="region of interest" description="Disordered" evidence="4">
    <location>
        <begin position="318"/>
        <end position="409"/>
    </location>
</feature>
<dbReference type="Proteomes" id="UP000608890">
    <property type="component" value="Unassembled WGS sequence"/>
</dbReference>
<evidence type="ECO:0000313" key="7">
    <source>
        <dbReference type="Proteomes" id="UP000608890"/>
    </source>
</evidence>
<accession>A0A917UAM8</accession>
<dbReference type="CDD" id="cd03137">
    <property type="entry name" value="GATase1_AraC_1"/>
    <property type="match status" value="1"/>
</dbReference>
<evidence type="ECO:0000256" key="4">
    <source>
        <dbReference type="SAM" id="MobiDB-lite"/>
    </source>
</evidence>
<dbReference type="PANTHER" id="PTHR43130">
    <property type="entry name" value="ARAC-FAMILY TRANSCRIPTIONAL REGULATOR"/>
    <property type="match status" value="1"/>
</dbReference>
<dbReference type="SUPFAM" id="SSF46689">
    <property type="entry name" value="Homeodomain-like"/>
    <property type="match status" value="2"/>
</dbReference>
<dbReference type="SUPFAM" id="SSF52317">
    <property type="entry name" value="Class I glutamine amidotransferase-like"/>
    <property type="match status" value="1"/>
</dbReference>
<dbReference type="AlphaFoldDB" id="A0A917UAM8"/>
<reference evidence="6" key="2">
    <citation type="submission" date="2020-09" db="EMBL/GenBank/DDBJ databases">
        <authorList>
            <person name="Sun Q."/>
            <person name="Zhou Y."/>
        </authorList>
    </citation>
    <scope>NUCLEOTIDE SEQUENCE</scope>
    <source>
        <strain evidence="6">CGMCC 4.7312</strain>
    </source>
</reference>
<organism evidence="6 7">
    <name type="scientific">Micromonospora sonchi</name>
    <dbReference type="NCBI Taxonomy" id="1763543"/>
    <lineage>
        <taxon>Bacteria</taxon>
        <taxon>Bacillati</taxon>
        <taxon>Actinomycetota</taxon>
        <taxon>Actinomycetes</taxon>
        <taxon>Micromonosporales</taxon>
        <taxon>Micromonosporaceae</taxon>
        <taxon>Micromonospora</taxon>
    </lineage>
</organism>
<keyword evidence="1" id="KW-0805">Transcription regulation</keyword>
<comment type="caution">
    <text evidence="6">The sequence shown here is derived from an EMBL/GenBank/DDBJ whole genome shotgun (WGS) entry which is preliminary data.</text>
</comment>
<feature type="compositionally biased region" description="Basic and acidic residues" evidence="4">
    <location>
        <begin position="325"/>
        <end position="350"/>
    </location>
</feature>
<feature type="domain" description="HTH araC/xylS-type" evidence="5">
    <location>
        <begin position="219"/>
        <end position="317"/>
    </location>
</feature>
<dbReference type="GO" id="GO:0003700">
    <property type="term" value="F:DNA-binding transcription factor activity"/>
    <property type="evidence" value="ECO:0007669"/>
    <property type="project" value="InterPro"/>
</dbReference>
<keyword evidence="2" id="KW-0238">DNA-binding</keyword>
<sequence length="409" mass="44278">MDGTRVIVVVGYPEAELLEITCLATTFNYANRGREIPRYEVRVASLGGRPITCRSGLTLAAQAALERLHGPFDTLMVAGGEGHLAASEDVRLVGHVRRLARETRRVASVCTGASVLAAAGLLDGRRATTHWMFADQLGASYPAVRVDPAPIYIRDGAVSTSAGVTTALDLALAFVAEDHGGEVARRVAQGLVTYLHRPGNQAQMSMFLAAPAPDDALVRDLVRIIHSAPAADLSLTALAGRAAVSERHLTRLFVAQLGQTPARYVRRVRLEAAAQLLASSRLPLARVAARCGFTSAEALRQAFVDRYGVTPSRYRATYRAPTGSVDRREHEEPDSQRDVQQHAELGERPGRHLVAPIVDQVPDPVPGQHQTAEHEPDGRREEERGDREYAVPDQRDGLGGERRSGRLAE</sequence>
<dbReference type="InterPro" id="IPR018062">
    <property type="entry name" value="HTH_AraC-typ_CS"/>
</dbReference>
<reference evidence="6" key="1">
    <citation type="journal article" date="2014" name="Int. J. Syst. Evol. Microbiol.">
        <title>Complete genome sequence of Corynebacterium casei LMG S-19264T (=DSM 44701T), isolated from a smear-ripened cheese.</title>
        <authorList>
            <consortium name="US DOE Joint Genome Institute (JGI-PGF)"/>
            <person name="Walter F."/>
            <person name="Albersmeier A."/>
            <person name="Kalinowski J."/>
            <person name="Ruckert C."/>
        </authorList>
    </citation>
    <scope>NUCLEOTIDE SEQUENCE</scope>
    <source>
        <strain evidence="6">CGMCC 4.7312</strain>
    </source>
</reference>
<name>A0A917UAM8_9ACTN</name>
<dbReference type="InterPro" id="IPR052158">
    <property type="entry name" value="INH-QAR"/>
</dbReference>
<proteinExistence type="predicted"/>